<dbReference type="Gene3D" id="2.60.120.10">
    <property type="entry name" value="Jelly Rolls"/>
    <property type="match status" value="1"/>
</dbReference>
<dbReference type="PANTHER" id="PTHR24567:SF68">
    <property type="entry name" value="DNA-BINDING TRANSCRIPTIONAL DUAL REGULATOR CRP"/>
    <property type="match status" value="1"/>
</dbReference>
<dbReference type="InterPro" id="IPR014710">
    <property type="entry name" value="RmlC-like_jellyroll"/>
</dbReference>
<dbReference type="PROSITE" id="PS51063">
    <property type="entry name" value="HTH_CRP_2"/>
    <property type="match status" value="1"/>
</dbReference>
<dbReference type="AlphaFoldDB" id="A0A1Q8YAC7"/>
<dbReference type="InterPro" id="IPR018335">
    <property type="entry name" value="Tscrpt_reg_HTH_Crp-type_CS"/>
</dbReference>
<evidence type="ECO:0000259" key="4">
    <source>
        <dbReference type="PROSITE" id="PS50042"/>
    </source>
</evidence>
<dbReference type="PROSITE" id="PS00042">
    <property type="entry name" value="HTH_CRP_1"/>
    <property type="match status" value="1"/>
</dbReference>
<dbReference type="Proteomes" id="UP000185911">
    <property type="component" value="Unassembled WGS sequence"/>
</dbReference>
<dbReference type="InterPro" id="IPR050397">
    <property type="entry name" value="Env_Response_Regulators"/>
</dbReference>
<evidence type="ECO:0000256" key="3">
    <source>
        <dbReference type="ARBA" id="ARBA00023163"/>
    </source>
</evidence>
<dbReference type="InterPro" id="IPR000595">
    <property type="entry name" value="cNMP-bd_dom"/>
</dbReference>
<comment type="caution">
    <text evidence="6">The sequence shown here is derived from an EMBL/GenBank/DDBJ whole genome shotgun (WGS) entry which is preliminary data.</text>
</comment>
<dbReference type="SUPFAM" id="SSF46785">
    <property type="entry name" value="Winged helix' DNA-binding domain"/>
    <property type="match status" value="1"/>
</dbReference>
<dbReference type="InterPro" id="IPR036390">
    <property type="entry name" value="WH_DNA-bd_sf"/>
</dbReference>
<dbReference type="CDD" id="cd00092">
    <property type="entry name" value="HTH_CRP"/>
    <property type="match status" value="1"/>
</dbReference>
<dbReference type="EMBL" id="MSYM01000018">
    <property type="protein sequence ID" value="OLP04995.1"/>
    <property type="molecule type" value="Genomic_DNA"/>
</dbReference>
<dbReference type="SMART" id="SM00100">
    <property type="entry name" value="cNMP"/>
    <property type="match status" value="1"/>
</dbReference>
<evidence type="ECO:0000313" key="7">
    <source>
        <dbReference type="Proteomes" id="UP000185911"/>
    </source>
</evidence>
<accession>A0A1Q8YAC7</accession>
<dbReference type="STRING" id="81479.RA876_12885"/>
<feature type="domain" description="HTH crp-type" evidence="5">
    <location>
        <begin position="149"/>
        <end position="220"/>
    </location>
</feature>
<dbReference type="PANTHER" id="PTHR24567">
    <property type="entry name" value="CRP FAMILY TRANSCRIPTIONAL REGULATORY PROTEIN"/>
    <property type="match status" value="1"/>
</dbReference>
<dbReference type="InterPro" id="IPR012318">
    <property type="entry name" value="HTH_CRP"/>
</dbReference>
<dbReference type="PROSITE" id="PS50042">
    <property type="entry name" value="CNMP_BINDING_3"/>
    <property type="match status" value="1"/>
</dbReference>
<reference evidence="6 7" key="1">
    <citation type="submission" date="2017-01" db="EMBL/GenBank/DDBJ databases">
        <title>Genome sequence of Rhodoferax antarcticus ANT.BR, a psychrophilic purple nonsulfur bacterium from an Antarctic microbial mat.</title>
        <authorList>
            <person name="Baker J."/>
            <person name="Riester C."/>
            <person name="Skinner B."/>
            <person name="Newell A."/>
            <person name="Swingley W."/>
            <person name="Madigan M."/>
            <person name="Jung D."/>
            <person name="Asao M."/>
            <person name="Chen M."/>
            <person name="Loughlin P."/>
            <person name="Pan H."/>
            <person name="Lin S."/>
            <person name="Li N."/>
            <person name="Shaw J."/>
            <person name="Prado M."/>
            <person name="Sherman C."/>
            <person name="Li X."/>
            <person name="Tang J."/>
            <person name="Blankenship R."/>
            <person name="Zhao T."/>
            <person name="Touchman J."/>
            <person name="Sattley M."/>
        </authorList>
    </citation>
    <scope>NUCLEOTIDE SEQUENCE [LARGE SCALE GENOMIC DNA]</scope>
    <source>
        <strain evidence="6 7">ANT.BR</strain>
    </source>
</reference>
<sequence>MAMLTTSDLLRRVPIFSGLTASQMSHLSKTVVKQRFKRGELIIEQGRISGALFIILSGRARVIMSDRCAKEVILNTLGQGDYIGEMSLIDGKAHSASVKTEVQTDVLVLSHAEFVRCLAENQTIAVWIMKGLVQRLRQSSDKVISLALMDVYGRVAKVLMDAAQPRGDQGLLICDKMTRQDIAKMVGASREMVSRVMRDFEDQGFINPQEDGSIELNERRLIPR</sequence>
<dbReference type="Pfam" id="PF13545">
    <property type="entry name" value="HTH_Crp_2"/>
    <property type="match status" value="1"/>
</dbReference>
<keyword evidence="7" id="KW-1185">Reference proteome</keyword>
<dbReference type="InterPro" id="IPR036388">
    <property type="entry name" value="WH-like_DNA-bd_sf"/>
</dbReference>
<dbReference type="PRINTS" id="PR00034">
    <property type="entry name" value="HTHCRP"/>
</dbReference>
<evidence type="ECO:0000259" key="5">
    <source>
        <dbReference type="PROSITE" id="PS51063"/>
    </source>
</evidence>
<name>A0A1Q8YAC7_9BURK</name>
<dbReference type="RefSeq" id="WP_075587892.1">
    <property type="nucleotide sequence ID" value="NZ_MSYM01000018.1"/>
</dbReference>
<dbReference type="InterPro" id="IPR018490">
    <property type="entry name" value="cNMP-bd_dom_sf"/>
</dbReference>
<evidence type="ECO:0000256" key="2">
    <source>
        <dbReference type="ARBA" id="ARBA00023125"/>
    </source>
</evidence>
<dbReference type="GO" id="GO:0003677">
    <property type="term" value="F:DNA binding"/>
    <property type="evidence" value="ECO:0007669"/>
    <property type="project" value="UniProtKB-KW"/>
</dbReference>
<dbReference type="CDD" id="cd00038">
    <property type="entry name" value="CAP_ED"/>
    <property type="match status" value="1"/>
</dbReference>
<dbReference type="GO" id="GO:0005829">
    <property type="term" value="C:cytosol"/>
    <property type="evidence" value="ECO:0007669"/>
    <property type="project" value="TreeGrafter"/>
</dbReference>
<feature type="domain" description="Cyclic nucleotide-binding" evidence="4">
    <location>
        <begin position="15"/>
        <end position="135"/>
    </location>
</feature>
<keyword evidence="1" id="KW-0805">Transcription regulation</keyword>
<evidence type="ECO:0000313" key="6">
    <source>
        <dbReference type="EMBL" id="OLP04995.1"/>
    </source>
</evidence>
<protein>
    <submittedName>
        <fullName evidence="6">cAMP binding transcriptional regulator, Crp/Fnr family</fullName>
    </submittedName>
</protein>
<dbReference type="Gene3D" id="1.10.10.10">
    <property type="entry name" value="Winged helix-like DNA-binding domain superfamily/Winged helix DNA-binding domain"/>
    <property type="match status" value="1"/>
</dbReference>
<gene>
    <name evidence="6" type="ORF">BLL52_3815</name>
</gene>
<organism evidence="6 7">
    <name type="scientific">Rhodoferax antarcticus ANT.BR</name>
    <dbReference type="NCBI Taxonomy" id="1111071"/>
    <lineage>
        <taxon>Bacteria</taxon>
        <taxon>Pseudomonadati</taxon>
        <taxon>Pseudomonadota</taxon>
        <taxon>Betaproteobacteria</taxon>
        <taxon>Burkholderiales</taxon>
        <taxon>Comamonadaceae</taxon>
        <taxon>Rhodoferax</taxon>
    </lineage>
</organism>
<dbReference type="SMART" id="SM00419">
    <property type="entry name" value="HTH_CRP"/>
    <property type="match status" value="1"/>
</dbReference>
<evidence type="ECO:0000256" key="1">
    <source>
        <dbReference type="ARBA" id="ARBA00023015"/>
    </source>
</evidence>
<proteinExistence type="predicted"/>
<dbReference type="Pfam" id="PF00027">
    <property type="entry name" value="cNMP_binding"/>
    <property type="match status" value="1"/>
</dbReference>
<dbReference type="SUPFAM" id="SSF51206">
    <property type="entry name" value="cAMP-binding domain-like"/>
    <property type="match status" value="1"/>
</dbReference>
<dbReference type="GO" id="GO:0003700">
    <property type="term" value="F:DNA-binding transcription factor activity"/>
    <property type="evidence" value="ECO:0007669"/>
    <property type="project" value="InterPro"/>
</dbReference>
<keyword evidence="3" id="KW-0804">Transcription</keyword>
<keyword evidence="2" id="KW-0238">DNA-binding</keyword>